<name>A0A916JX27_9MICO</name>
<keyword evidence="10" id="KW-1185">Reference proteome</keyword>
<feature type="transmembrane region" description="Helical" evidence="7">
    <location>
        <begin position="56"/>
        <end position="74"/>
    </location>
</feature>
<evidence type="ECO:0000256" key="6">
    <source>
        <dbReference type="SAM" id="MobiDB-lite"/>
    </source>
</evidence>
<evidence type="ECO:0000256" key="7">
    <source>
        <dbReference type="SAM" id="Phobius"/>
    </source>
</evidence>
<gene>
    <name evidence="9" type="ORF">LEUCIP111803_00701</name>
</gene>
<evidence type="ECO:0000256" key="3">
    <source>
        <dbReference type="ARBA" id="ARBA00022989"/>
    </source>
</evidence>
<keyword evidence="3 7" id="KW-1133">Transmembrane helix</keyword>
<proteinExistence type="predicted"/>
<keyword evidence="2 7" id="KW-0812">Transmembrane</keyword>
<dbReference type="PIRSF" id="PIRSF006648">
    <property type="entry name" value="DrrB"/>
    <property type="match status" value="1"/>
</dbReference>
<evidence type="ECO:0000256" key="4">
    <source>
        <dbReference type="ARBA" id="ARBA00023136"/>
    </source>
</evidence>
<feature type="transmembrane region" description="Helical" evidence="7">
    <location>
        <begin position="146"/>
        <end position="168"/>
    </location>
</feature>
<evidence type="ECO:0000256" key="2">
    <source>
        <dbReference type="ARBA" id="ARBA00022692"/>
    </source>
</evidence>
<dbReference type="InterPro" id="IPR000412">
    <property type="entry name" value="ABC_2_transport"/>
</dbReference>
<keyword evidence="5" id="KW-0046">Antibiotic resistance</keyword>
<dbReference type="InterPro" id="IPR047817">
    <property type="entry name" value="ABC2_TM_bact-type"/>
</dbReference>
<keyword evidence="4 7" id="KW-0472">Membrane</keyword>
<evidence type="ECO:0000313" key="9">
    <source>
        <dbReference type="EMBL" id="CAG7604096.1"/>
    </source>
</evidence>
<feature type="transmembrane region" description="Helical" evidence="7">
    <location>
        <begin position="272"/>
        <end position="294"/>
    </location>
</feature>
<accession>A0A916JX27</accession>
<evidence type="ECO:0000256" key="1">
    <source>
        <dbReference type="ARBA" id="ARBA00004141"/>
    </source>
</evidence>
<comment type="caution">
    <text evidence="9">The sequence shown here is derived from an EMBL/GenBank/DDBJ whole genome shotgun (WGS) entry which is preliminary data.</text>
</comment>
<comment type="subcellular location">
    <subcellularLocation>
        <location evidence="1">Membrane</location>
        <topology evidence="1">Multi-pass membrane protein</topology>
    </subcellularLocation>
</comment>
<dbReference type="PANTHER" id="PTHR43027:SF2">
    <property type="entry name" value="TRANSPORT PERMEASE PROTEIN"/>
    <property type="match status" value="1"/>
</dbReference>
<organism evidence="9 10">
    <name type="scientific">Leucobacter soli</name>
    <dbReference type="NCBI Taxonomy" id="2812850"/>
    <lineage>
        <taxon>Bacteria</taxon>
        <taxon>Bacillati</taxon>
        <taxon>Actinomycetota</taxon>
        <taxon>Actinomycetes</taxon>
        <taxon>Micrococcales</taxon>
        <taxon>Microbacteriaceae</taxon>
        <taxon>Leucobacter</taxon>
    </lineage>
</organism>
<feature type="transmembrane region" description="Helical" evidence="7">
    <location>
        <begin position="208"/>
        <end position="229"/>
    </location>
</feature>
<dbReference type="InterPro" id="IPR013525">
    <property type="entry name" value="ABC2_TM"/>
</dbReference>
<evidence type="ECO:0000313" key="10">
    <source>
        <dbReference type="Proteomes" id="UP000693892"/>
    </source>
</evidence>
<feature type="region of interest" description="Disordered" evidence="6">
    <location>
        <begin position="1"/>
        <end position="29"/>
    </location>
</feature>
<dbReference type="Pfam" id="PF12698">
    <property type="entry name" value="ABC2_membrane_3"/>
    <property type="match status" value="1"/>
</dbReference>
<evidence type="ECO:0000259" key="8">
    <source>
        <dbReference type="PROSITE" id="PS51012"/>
    </source>
</evidence>
<dbReference type="Proteomes" id="UP000693892">
    <property type="component" value="Unassembled WGS sequence"/>
</dbReference>
<feature type="transmembrane region" description="Helical" evidence="7">
    <location>
        <begin position="180"/>
        <end position="201"/>
    </location>
</feature>
<dbReference type="PROSITE" id="PS51012">
    <property type="entry name" value="ABC_TM2"/>
    <property type="match status" value="1"/>
</dbReference>
<evidence type="ECO:0000256" key="5">
    <source>
        <dbReference type="ARBA" id="ARBA00023251"/>
    </source>
</evidence>
<reference evidence="9" key="1">
    <citation type="submission" date="2021-06" db="EMBL/GenBank/DDBJ databases">
        <authorList>
            <person name="Criscuolo A."/>
        </authorList>
    </citation>
    <scope>NUCLEOTIDE SEQUENCE</scope>
    <source>
        <strain evidence="9">CIP111803</strain>
    </source>
</reference>
<dbReference type="GO" id="GO:0016020">
    <property type="term" value="C:membrane"/>
    <property type="evidence" value="ECO:0007669"/>
    <property type="project" value="UniProtKB-SubCell"/>
</dbReference>
<feature type="domain" description="ABC transmembrane type-2" evidence="8">
    <location>
        <begin position="54"/>
        <end position="300"/>
    </location>
</feature>
<dbReference type="InterPro" id="IPR052902">
    <property type="entry name" value="ABC-2_transporter"/>
</dbReference>
<dbReference type="EMBL" id="CAJVAP010000006">
    <property type="protein sequence ID" value="CAG7604096.1"/>
    <property type="molecule type" value="Genomic_DNA"/>
</dbReference>
<dbReference type="PANTHER" id="PTHR43027">
    <property type="entry name" value="DOXORUBICIN RESISTANCE ABC TRANSPORTER PERMEASE PROTEIN DRRC-RELATED"/>
    <property type="match status" value="1"/>
</dbReference>
<protein>
    <recommendedName>
        <fullName evidence="8">ABC transmembrane type-2 domain-containing protein</fullName>
    </recommendedName>
</protein>
<sequence>MTTTQSTSIDPIDRGGPGAREARGPRRAGRAPGILGAGIASMRLELLAYFRTPDTVFFTFLFPILMLGIFGVAFESVGEIGAGPDGTGGITMAAYYLPGMVAAGILLSGVQNLAVDIAREKSEGWLARLGGTPISPVSYFLGKAGMILLTSIAQLGLLLGFSAVVLRVELPTEPELWLRFTWLFLLGIATMTLLGIALSAVPRSSRSATAVVLPIVLLLQFISGVYLQFTMLPEWLQNIASVFPLKWLAQGMRSVFLPEGFASAERTGAWDLGLVALNLGVWLVIGLVISLLTFRWQRKY</sequence>
<dbReference type="AlphaFoldDB" id="A0A916JX27"/>
<feature type="transmembrane region" description="Helical" evidence="7">
    <location>
        <begin position="94"/>
        <end position="115"/>
    </location>
</feature>
<dbReference type="GO" id="GO:0140359">
    <property type="term" value="F:ABC-type transporter activity"/>
    <property type="evidence" value="ECO:0007669"/>
    <property type="project" value="InterPro"/>
</dbReference>